<dbReference type="STRING" id="512565.AMIS_7560"/>
<dbReference type="HOGENOM" id="CLU_1358038_0_0_11"/>
<organism evidence="1 2">
    <name type="scientific">Actinoplanes missouriensis (strain ATCC 14538 / DSM 43046 / CBS 188.64 / JCM 3121 / NBRC 102363 / NCIMB 12654 / NRRL B-3342 / UNCC 431)</name>
    <dbReference type="NCBI Taxonomy" id="512565"/>
    <lineage>
        <taxon>Bacteria</taxon>
        <taxon>Bacillati</taxon>
        <taxon>Actinomycetota</taxon>
        <taxon>Actinomycetes</taxon>
        <taxon>Micromonosporales</taxon>
        <taxon>Micromonosporaceae</taxon>
        <taxon>Actinoplanes</taxon>
    </lineage>
</organism>
<dbReference type="AlphaFoldDB" id="I0GYY9"/>
<dbReference type="Proteomes" id="UP000007882">
    <property type="component" value="Chromosome"/>
</dbReference>
<dbReference type="KEGG" id="ams:AMIS_7560"/>
<protein>
    <recommendedName>
        <fullName evidence="3">PilZ domain-containing protein</fullName>
    </recommendedName>
</protein>
<reference evidence="1 2" key="1">
    <citation type="submission" date="2012-02" db="EMBL/GenBank/DDBJ databases">
        <title>Complete genome sequence of Actinoplanes missouriensis 431 (= NBRC 102363).</title>
        <authorList>
            <person name="Ohnishi Y."/>
            <person name="Ishikawa J."/>
            <person name="Sekine M."/>
            <person name="Hosoyama A."/>
            <person name="Harada T."/>
            <person name="Narita H."/>
            <person name="Hata T."/>
            <person name="Konno Y."/>
            <person name="Tutikane K."/>
            <person name="Fujita N."/>
            <person name="Horinouchi S."/>
            <person name="Hayakawa M."/>
        </authorList>
    </citation>
    <scope>NUCLEOTIDE SEQUENCE [LARGE SCALE GENOMIC DNA]</scope>
    <source>
        <strain evidence="2">ATCC 14538 / DSM 43046 / CBS 188.64 / JCM 3121 / NBRC 102363 / NCIMB 12654 / NRRL B-3342 / UNCC 431</strain>
    </source>
</reference>
<dbReference type="PATRIC" id="fig|512565.3.peg.760"/>
<dbReference type="eggNOG" id="COG5581">
    <property type="taxonomic scope" value="Bacteria"/>
</dbReference>
<dbReference type="OrthoDB" id="3525359at2"/>
<dbReference type="EMBL" id="AP012319">
    <property type="protein sequence ID" value="BAL85976.1"/>
    <property type="molecule type" value="Genomic_DNA"/>
</dbReference>
<sequence length="215" mass="23349">MTGDLFPLEGSAFLAEGSRLELDNGEDRIPGIRVVRAADTSVTLSLALDDVPPPGAAVTLRGGGTPRGRYAIRGTVTSTDENRVEIRLIGEPEIEQLRHYVRGGGGENVLLVRPGEVEAIGWVHDISENSVRAHFSDVDVRPGAPMVLRVQLGEDVVEFPAVATKVNAIRQRVPARGPLMVELVAVFEEDERQAKIIRRYVLRQQMARARAAASA</sequence>
<dbReference type="RefSeq" id="WP_014440873.1">
    <property type="nucleotide sequence ID" value="NC_017093.1"/>
</dbReference>
<evidence type="ECO:0000313" key="1">
    <source>
        <dbReference type="EMBL" id="BAL85976.1"/>
    </source>
</evidence>
<evidence type="ECO:0008006" key="3">
    <source>
        <dbReference type="Google" id="ProtNLM"/>
    </source>
</evidence>
<proteinExistence type="predicted"/>
<accession>I0GYY9</accession>
<evidence type="ECO:0000313" key="2">
    <source>
        <dbReference type="Proteomes" id="UP000007882"/>
    </source>
</evidence>
<name>I0GYY9_ACTM4</name>
<keyword evidence="2" id="KW-1185">Reference proteome</keyword>
<gene>
    <name evidence="1" type="ordered locus">AMIS_7560</name>
</gene>